<dbReference type="AlphaFoldDB" id="A0A375FTX2"/>
<name>A0A375FTX2_9BURK</name>
<evidence type="ECO:0000313" key="2">
    <source>
        <dbReference type="Proteomes" id="UP000256862"/>
    </source>
</evidence>
<protein>
    <submittedName>
        <fullName evidence="1">Uncharacterized protein</fullName>
    </submittedName>
</protein>
<evidence type="ECO:0000313" key="1">
    <source>
        <dbReference type="EMBL" id="SPC07743.1"/>
    </source>
</evidence>
<dbReference type="EMBL" id="OGUS01000084">
    <property type="protein sequence ID" value="SPC07743.1"/>
    <property type="molecule type" value="Genomic_DNA"/>
</dbReference>
<organism evidence="1 2">
    <name type="scientific">Cupriavidus oxalaticus</name>
    <dbReference type="NCBI Taxonomy" id="96344"/>
    <lineage>
        <taxon>Bacteria</taxon>
        <taxon>Pseudomonadati</taxon>
        <taxon>Pseudomonadota</taxon>
        <taxon>Betaproteobacteria</taxon>
        <taxon>Burkholderiales</taxon>
        <taxon>Burkholderiaceae</taxon>
        <taxon>Cupriavidus</taxon>
    </lineage>
</organism>
<accession>A0A375FTX2</accession>
<proteinExistence type="predicted"/>
<reference evidence="2" key="1">
    <citation type="submission" date="2018-01" db="EMBL/GenBank/DDBJ databases">
        <authorList>
            <person name="Gaut B.S."/>
            <person name="Morton B.R."/>
            <person name="Clegg M.T."/>
            <person name="Duvall M.R."/>
        </authorList>
    </citation>
    <scope>NUCLEOTIDE SEQUENCE [LARGE SCALE GENOMIC DNA]</scope>
</reference>
<gene>
    <name evidence="1" type="ORF">CO2235_U770185</name>
</gene>
<sequence length="107" mass="12292">MHHFTQLHGVVAGQRRAEQDAACRLASSVPHTRKAAQPAEFGLRHHRLFYRHFPTIELNLLNVKRRRTKCLDGLLEEPIAMPKLLGFRGLCQLQHSAKRHRSNPFAP</sequence>
<comment type="caution">
    <text evidence="1">The sequence shown here is derived from an EMBL/GenBank/DDBJ whole genome shotgun (WGS) entry which is preliminary data.</text>
</comment>
<dbReference type="Proteomes" id="UP000256862">
    <property type="component" value="Unassembled WGS sequence"/>
</dbReference>